<dbReference type="InterPro" id="IPR029044">
    <property type="entry name" value="Nucleotide-diphossugar_trans"/>
</dbReference>
<keyword evidence="1" id="KW-0808">Transferase</keyword>
<dbReference type="EMBL" id="DXBE01000002">
    <property type="protein sequence ID" value="HIZ68292.1"/>
    <property type="molecule type" value="Genomic_DNA"/>
</dbReference>
<dbReference type="SUPFAM" id="SSF53448">
    <property type="entry name" value="Nucleotide-diphospho-sugar transferases"/>
    <property type="match status" value="1"/>
</dbReference>
<name>A0A9D2FX66_9BACT</name>
<dbReference type="Pfam" id="PF04488">
    <property type="entry name" value="Gly_transf_sug"/>
    <property type="match status" value="1"/>
</dbReference>
<gene>
    <name evidence="2" type="ORF">H9966_00135</name>
</gene>
<dbReference type="PANTHER" id="PTHR32385:SF15">
    <property type="entry name" value="INOSITOL PHOSPHOCERAMIDE MANNOSYLTRANSFERASE 1"/>
    <property type="match status" value="1"/>
</dbReference>
<reference evidence="2" key="1">
    <citation type="journal article" date="2021" name="PeerJ">
        <title>Extensive microbial diversity within the chicken gut microbiome revealed by metagenomics and culture.</title>
        <authorList>
            <person name="Gilroy R."/>
            <person name="Ravi A."/>
            <person name="Getino M."/>
            <person name="Pursley I."/>
            <person name="Horton D.L."/>
            <person name="Alikhan N.F."/>
            <person name="Baker D."/>
            <person name="Gharbi K."/>
            <person name="Hall N."/>
            <person name="Watson M."/>
            <person name="Adriaenssens E.M."/>
            <person name="Foster-Nyarko E."/>
            <person name="Jarju S."/>
            <person name="Secka A."/>
            <person name="Antonio M."/>
            <person name="Oren A."/>
            <person name="Chaudhuri R.R."/>
            <person name="La Ragione R."/>
            <person name="Hildebrand F."/>
            <person name="Pallen M.J."/>
        </authorList>
    </citation>
    <scope>NUCLEOTIDE SEQUENCE</scope>
    <source>
        <strain evidence="2">ChiHecec3B27-8219</strain>
    </source>
</reference>
<dbReference type="PANTHER" id="PTHR32385">
    <property type="entry name" value="MANNOSYL PHOSPHORYLINOSITOL CERAMIDE SYNTHASE"/>
    <property type="match status" value="1"/>
</dbReference>
<dbReference type="InterPro" id="IPR051706">
    <property type="entry name" value="Glycosyltransferase_domain"/>
</dbReference>
<dbReference type="Proteomes" id="UP000824055">
    <property type="component" value="Unassembled WGS sequence"/>
</dbReference>
<proteinExistence type="predicted"/>
<dbReference type="Gene3D" id="3.90.550.20">
    <property type="match status" value="1"/>
</dbReference>
<reference evidence="2" key="2">
    <citation type="submission" date="2021-04" db="EMBL/GenBank/DDBJ databases">
        <authorList>
            <person name="Gilroy R."/>
        </authorList>
    </citation>
    <scope>NUCLEOTIDE SEQUENCE</scope>
    <source>
        <strain evidence="2">ChiHecec3B27-8219</strain>
    </source>
</reference>
<dbReference type="GO" id="GO:0051999">
    <property type="term" value="P:mannosyl-inositol phosphorylceramide biosynthetic process"/>
    <property type="evidence" value="ECO:0007669"/>
    <property type="project" value="TreeGrafter"/>
</dbReference>
<evidence type="ECO:0000313" key="2">
    <source>
        <dbReference type="EMBL" id="HIZ68292.1"/>
    </source>
</evidence>
<comment type="caution">
    <text evidence="2">The sequence shown here is derived from an EMBL/GenBank/DDBJ whole genome shotgun (WGS) entry which is preliminary data.</text>
</comment>
<protein>
    <submittedName>
        <fullName evidence="2">Glycosyltransferase</fullName>
    </submittedName>
</protein>
<sequence>MIPKVVHFCWFSNDPFPVEIKICLDSWKRIIPDFEIRRWTYEDARAIGCQYINEALDKRKWAFAADVVRFYALWKEGGVYMDSDILLRKRFDKFIPEKGFATFIEGIVGQNVYKLQAAFLIGEKGNVFCKDMYDMYNSRHFILPDGTLDMTISPILMLDVAVRYGFKNEDCEQHLAPDIIVYPGHYVIPSKKSDKTLRTPESFALHTLYGNWRHRKLSRRLELLAKHIITWLRYYARFRR</sequence>
<dbReference type="InterPro" id="IPR007577">
    <property type="entry name" value="GlycoTrfase_DXD_sugar-bd_CS"/>
</dbReference>
<evidence type="ECO:0000256" key="1">
    <source>
        <dbReference type="ARBA" id="ARBA00022679"/>
    </source>
</evidence>
<organism evidence="2 3">
    <name type="scientific">Candidatus Prevotella avicola</name>
    <dbReference type="NCBI Taxonomy" id="2838738"/>
    <lineage>
        <taxon>Bacteria</taxon>
        <taxon>Pseudomonadati</taxon>
        <taxon>Bacteroidota</taxon>
        <taxon>Bacteroidia</taxon>
        <taxon>Bacteroidales</taxon>
        <taxon>Prevotellaceae</taxon>
        <taxon>Prevotella</taxon>
    </lineage>
</organism>
<dbReference type="GO" id="GO:0016020">
    <property type="term" value="C:membrane"/>
    <property type="evidence" value="ECO:0007669"/>
    <property type="project" value="GOC"/>
</dbReference>
<evidence type="ECO:0000313" key="3">
    <source>
        <dbReference type="Proteomes" id="UP000824055"/>
    </source>
</evidence>
<dbReference type="GO" id="GO:0000030">
    <property type="term" value="F:mannosyltransferase activity"/>
    <property type="evidence" value="ECO:0007669"/>
    <property type="project" value="TreeGrafter"/>
</dbReference>
<accession>A0A9D2FX66</accession>
<dbReference type="AlphaFoldDB" id="A0A9D2FX66"/>